<dbReference type="SUPFAM" id="SSF52374">
    <property type="entry name" value="Nucleotidylyl transferase"/>
    <property type="match status" value="1"/>
</dbReference>
<reference evidence="15 16" key="1">
    <citation type="submission" date="2012-07" db="EMBL/GenBank/DDBJ databases">
        <authorList>
            <person name="Durkin A.S."/>
            <person name="McCorrison J."/>
            <person name="Torralba M."/>
            <person name="Gillis M."/>
            <person name="Methe B."/>
            <person name="Sutton G."/>
            <person name="Nelson K.E."/>
        </authorList>
    </citation>
    <scope>NUCLEOTIDE SEQUENCE [LARGE SCALE GENOMIC DNA]</scope>
    <source>
        <strain evidence="15 16">OBRC8</strain>
    </source>
</reference>
<dbReference type="InterPro" id="IPR015803">
    <property type="entry name" value="Cys-tRNA-ligase"/>
</dbReference>
<dbReference type="PANTHER" id="PTHR10890:SF3">
    <property type="entry name" value="CYSTEINE--TRNA LIGASE, CYTOPLASMIC"/>
    <property type="match status" value="1"/>
</dbReference>
<comment type="cofactor">
    <cofactor evidence="13">
        <name>Zn(2+)</name>
        <dbReference type="ChEBI" id="CHEBI:29105"/>
    </cofactor>
    <text evidence="13">Binds 1 zinc ion per subunit.</text>
</comment>
<dbReference type="GO" id="GO:0006423">
    <property type="term" value="P:cysteinyl-tRNA aminoacylation"/>
    <property type="evidence" value="ECO:0007669"/>
    <property type="project" value="UniProtKB-UniRule"/>
</dbReference>
<feature type="binding site" evidence="13">
    <location>
        <position position="236"/>
    </location>
    <ligand>
        <name>Zn(2+)</name>
        <dbReference type="ChEBI" id="CHEBI:29105"/>
    </ligand>
</feature>
<dbReference type="GO" id="GO:0005829">
    <property type="term" value="C:cytosol"/>
    <property type="evidence" value="ECO:0007669"/>
    <property type="project" value="TreeGrafter"/>
</dbReference>
<dbReference type="GO" id="GO:0005524">
    <property type="term" value="F:ATP binding"/>
    <property type="evidence" value="ECO:0007669"/>
    <property type="project" value="UniProtKB-UniRule"/>
</dbReference>
<keyword evidence="8 13" id="KW-0862">Zinc</keyword>
<comment type="similarity">
    <text evidence="2 13">Belongs to the class-I aminoacyl-tRNA synthetase family.</text>
</comment>
<evidence type="ECO:0000256" key="6">
    <source>
        <dbReference type="ARBA" id="ARBA00022723"/>
    </source>
</evidence>
<proteinExistence type="inferred from homology"/>
<comment type="subcellular location">
    <subcellularLocation>
        <location evidence="1 13">Cytoplasm</location>
    </subcellularLocation>
</comment>
<dbReference type="PRINTS" id="PR00983">
    <property type="entry name" value="TRNASYNTHCYS"/>
</dbReference>
<evidence type="ECO:0000256" key="7">
    <source>
        <dbReference type="ARBA" id="ARBA00022741"/>
    </source>
</evidence>
<keyword evidence="9 13" id="KW-0067">ATP-binding</keyword>
<dbReference type="EC" id="6.1.1.16" evidence="13"/>
<keyword evidence="16" id="KW-1185">Reference proteome</keyword>
<evidence type="ECO:0000259" key="14">
    <source>
        <dbReference type="SMART" id="SM00840"/>
    </source>
</evidence>
<dbReference type="Pfam" id="PF23493">
    <property type="entry name" value="CysS_C"/>
    <property type="match status" value="1"/>
</dbReference>
<evidence type="ECO:0000256" key="9">
    <source>
        <dbReference type="ARBA" id="ARBA00022840"/>
    </source>
</evidence>
<evidence type="ECO:0000256" key="4">
    <source>
        <dbReference type="ARBA" id="ARBA00022490"/>
    </source>
</evidence>
<dbReference type="Gene3D" id="3.40.50.620">
    <property type="entry name" value="HUPs"/>
    <property type="match status" value="1"/>
</dbReference>
<dbReference type="EMBL" id="ALNK01000016">
    <property type="protein sequence ID" value="EJU22990.1"/>
    <property type="molecule type" value="Genomic_DNA"/>
</dbReference>
<dbReference type="RefSeq" id="WP_009530824.1">
    <property type="nucleotide sequence ID" value="NZ_ALNK01000016.1"/>
</dbReference>
<evidence type="ECO:0000256" key="12">
    <source>
        <dbReference type="ARBA" id="ARBA00047398"/>
    </source>
</evidence>
<dbReference type="FunFam" id="3.40.50.620:FF:000009">
    <property type="entry name" value="Cysteine--tRNA ligase"/>
    <property type="match status" value="1"/>
</dbReference>
<dbReference type="NCBIfam" id="TIGR00435">
    <property type="entry name" value="cysS"/>
    <property type="match status" value="1"/>
</dbReference>
<evidence type="ECO:0000313" key="16">
    <source>
        <dbReference type="Proteomes" id="UP000005244"/>
    </source>
</evidence>
<evidence type="ECO:0000256" key="13">
    <source>
        <dbReference type="HAMAP-Rule" id="MF_00041"/>
    </source>
</evidence>
<feature type="short sequence motif" description="'HIGH' region" evidence="13">
    <location>
        <begin position="29"/>
        <end position="39"/>
    </location>
</feature>
<protein>
    <recommendedName>
        <fullName evidence="13">Cysteine--tRNA ligase</fullName>
        <ecNumber evidence="13">6.1.1.16</ecNumber>
    </recommendedName>
    <alternativeName>
        <fullName evidence="13">Cysteinyl-tRNA synthetase</fullName>
        <shortName evidence="13">CysRS</shortName>
    </alternativeName>
</protein>
<dbReference type="Gene3D" id="1.20.120.1910">
    <property type="entry name" value="Cysteine-tRNA ligase, C-terminal anti-codon recognition domain"/>
    <property type="match status" value="1"/>
</dbReference>
<comment type="catalytic activity">
    <reaction evidence="12 13">
        <text>tRNA(Cys) + L-cysteine + ATP = L-cysteinyl-tRNA(Cys) + AMP + diphosphate</text>
        <dbReference type="Rhea" id="RHEA:17773"/>
        <dbReference type="Rhea" id="RHEA-COMP:9661"/>
        <dbReference type="Rhea" id="RHEA-COMP:9679"/>
        <dbReference type="ChEBI" id="CHEBI:30616"/>
        <dbReference type="ChEBI" id="CHEBI:33019"/>
        <dbReference type="ChEBI" id="CHEBI:35235"/>
        <dbReference type="ChEBI" id="CHEBI:78442"/>
        <dbReference type="ChEBI" id="CHEBI:78517"/>
        <dbReference type="ChEBI" id="CHEBI:456215"/>
        <dbReference type="EC" id="6.1.1.16"/>
    </reaction>
</comment>
<keyword evidence="6 13" id="KW-0479">Metal-binding</keyword>
<feature type="domain" description="Cysteinyl-tRNA synthetase class Ia DALR" evidence="14">
    <location>
        <begin position="353"/>
        <end position="416"/>
    </location>
</feature>
<evidence type="ECO:0000256" key="3">
    <source>
        <dbReference type="ARBA" id="ARBA00011245"/>
    </source>
</evidence>
<evidence type="ECO:0000256" key="10">
    <source>
        <dbReference type="ARBA" id="ARBA00022917"/>
    </source>
</evidence>
<keyword evidence="11 13" id="KW-0030">Aminoacyl-tRNA synthetase</keyword>
<dbReference type="GO" id="GO:0004817">
    <property type="term" value="F:cysteine-tRNA ligase activity"/>
    <property type="evidence" value="ECO:0007669"/>
    <property type="project" value="UniProtKB-UniRule"/>
</dbReference>
<keyword evidence="5 13" id="KW-0436">Ligase</keyword>
<keyword evidence="7 13" id="KW-0547">Nucleotide-binding</keyword>
<organism evidence="15 16">
    <name type="scientific">Peptoanaerobacter stomatis</name>
    <dbReference type="NCBI Taxonomy" id="796937"/>
    <lineage>
        <taxon>Bacteria</taxon>
        <taxon>Bacillati</taxon>
        <taxon>Bacillota</taxon>
        <taxon>Clostridia</taxon>
        <taxon>Peptostreptococcales</taxon>
        <taxon>Filifactoraceae</taxon>
        <taxon>Peptoanaerobacter</taxon>
    </lineage>
</organism>
<dbReference type="Pfam" id="PF01406">
    <property type="entry name" value="tRNA-synt_1e"/>
    <property type="match status" value="1"/>
</dbReference>
<evidence type="ECO:0000313" key="15">
    <source>
        <dbReference type="EMBL" id="EJU22990.1"/>
    </source>
</evidence>
<gene>
    <name evidence="13 15" type="primary">cysS</name>
    <name evidence="15" type="ORF">HMPREF1143_0663</name>
</gene>
<dbReference type="Pfam" id="PF09190">
    <property type="entry name" value="DALR_2"/>
    <property type="match status" value="1"/>
</dbReference>
<dbReference type="SMART" id="SM00840">
    <property type="entry name" value="DALR_2"/>
    <property type="match status" value="1"/>
</dbReference>
<name>J6HD20_9FIRM</name>
<evidence type="ECO:0000256" key="1">
    <source>
        <dbReference type="ARBA" id="ARBA00004496"/>
    </source>
</evidence>
<feature type="binding site" evidence="13">
    <location>
        <position position="267"/>
    </location>
    <ligand>
        <name>ATP</name>
        <dbReference type="ChEBI" id="CHEBI:30616"/>
    </ligand>
</feature>
<sequence>MKIYNTMSSQKEEFKELEKGKVKMYSCGPTVYNYFHIGNARPFIVFDTLRNYLEYIGYEVTFVQNFTDVDDKIIIKANEEGITPIQLADKYIEEYFKDAKAIGIRKATVHPRVTENIKEIIDFIQDLIDKGFAYVLGNDVYFEVKKFKEYGKLSHKNIDDLLSGARIEINDEKRAPIDFALWKGKKEGEIGWDSPWGQGRPGWHIECSVMSNKYLGESIDIHSGGQDLIFPHHENEIAQSEARSSHTFANYWMHNGYINVDNEKMSKSLGNFFTVRDVLKEFDGDTLRFFMLSAHYRSPINYSKDMLNQAKSSLERIKNCKNNLNFILTKIDKTDMSEQEKENVAYLQECKTNFIDKMNDDLNTADAITAIFDLVKFANTNVSIDSSKVFVQQTLDMLNELTGVLNIAMDKADEDVDVAKIEELIEQRNIAKKSKDFAKADEIRDELKQMGIEIKDTRQGVQWSRI</sequence>
<dbReference type="AlphaFoldDB" id="J6HD20"/>
<dbReference type="GO" id="GO:0008270">
    <property type="term" value="F:zinc ion binding"/>
    <property type="evidence" value="ECO:0007669"/>
    <property type="project" value="UniProtKB-UniRule"/>
</dbReference>
<evidence type="ECO:0000256" key="2">
    <source>
        <dbReference type="ARBA" id="ARBA00005594"/>
    </source>
</evidence>
<dbReference type="SUPFAM" id="SSF47323">
    <property type="entry name" value="Anticodon-binding domain of a subclass of class I aminoacyl-tRNA synthetases"/>
    <property type="match status" value="1"/>
</dbReference>
<comment type="caution">
    <text evidence="15">The sequence shown here is derived from an EMBL/GenBank/DDBJ whole genome shotgun (WGS) entry which is preliminary data.</text>
</comment>
<comment type="subunit">
    <text evidence="3 13">Monomer.</text>
</comment>
<dbReference type="InterPro" id="IPR024909">
    <property type="entry name" value="Cys-tRNA/MSH_ligase"/>
</dbReference>
<dbReference type="Proteomes" id="UP000005244">
    <property type="component" value="Unassembled WGS sequence"/>
</dbReference>
<dbReference type="HAMAP" id="MF_00041">
    <property type="entry name" value="Cys_tRNA_synth"/>
    <property type="match status" value="1"/>
</dbReference>
<feature type="binding site" evidence="13">
    <location>
        <position position="27"/>
    </location>
    <ligand>
        <name>Zn(2+)</name>
        <dbReference type="ChEBI" id="CHEBI:29105"/>
    </ligand>
</feature>
<evidence type="ECO:0000256" key="5">
    <source>
        <dbReference type="ARBA" id="ARBA00022598"/>
    </source>
</evidence>
<keyword evidence="10 13" id="KW-0648">Protein biosynthesis</keyword>
<dbReference type="InterPro" id="IPR015273">
    <property type="entry name" value="Cys-tRNA-synt_Ia_DALR"/>
</dbReference>
<feature type="binding site" evidence="13">
    <location>
        <position position="232"/>
    </location>
    <ligand>
        <name>Zn(2+)</name>
        <dbReference type="ChEBI" id="CHEBI:29105"/>
    </ligand>
</feature>
<dbReference type="InterPro" id="IPR009080">
    <property type="entry name" value="tRNAsynth_Ia_anticodon-bd"/>
</dbReference>
<keyword evidence="4 13" id="KW-0963">Cytoplasm</keyword>
<accession>J6HD20</accession>
<dbReference type="InterPro" id="IPR032678">
    <property type="entry name" value="tRNA-synt_1_cat_dom"/>
</dbReference>
<feature type="binding site" evidence="13">
    <location>
        <position position="207"/>
    </location>
    <ligand>
        <name>Zn(2+)</name>
        <dbReference type="ChEBI" id="CHEBI:29105"/>
    </ligand>
</feature>
<dbReference type="CDD" id="cd00672">
    <property type="entry name" value="CysRS_core"/>
    <property type="match status" value="1"/>
</dbReference>
<dbReference type="PANTHER" id="PTHR10890">
    <property type="entry name" value="CYSTEINYL-TRNA SYNTHETASE"/>
    <property type="match status" value="1"/>
</dbReference>
<dbReference type="PATRIC" id="fig|796941.3.peg.964"/>
<evidence type="ECO:0000256" key="11">
    <source>
        <dbReference type="ARBA" id="ARBA00023146"/>
    </source>
</evidence>
<feature type="short sequence motif" description="'KMSKS' region" evidence="13">
    <location>
        <begin position="264"/>
        <end position="268"/>
    </location>
</feature>
<evidence type="ECO:0000256" key="8">
    <source>
        <dbReference type="ARBA" id="ARBA00022833"/>
    </source>
</evidence>
<dbReference type="InterPro" id="IPR056411">
    <property type="entry name" value="CysS_C"/>
</dbReference>
<dbReference type="InterPro" id="IPR014729">
    <property type="entry name" value="Rossmann-like_a/b/a_fold"/>
</dbReference>